<dbReference type="PANTHER" id="PTHR11927:SF9">
    <property type="entry name" value="L-FUCOSYLTRANSFERASE"/>
    <property type="match status" value="1"/>
</dbReference>
<keyword evidence="1" id="KW-0328">Glycosyltransferase</keyword>
<gene>
    <name evidence="3" type="ORF">SAMN02745190_01569</name>
</gene>
<reference evidence="3 4" key="1">
    <citation type="submission" date="2016-11" db="EMBL/GenBank/DDBJ databases">
        <authorList>
            <person name="Jaros S."/>
            <person name="Januszkiewicz K."/>
            <person name="Wedrychowicz H."/>
        </authorList>
    </citation>
    <scope>NUCLEOTIDE SEQUENCE [LARGE SCALE GENOMIC DNA]</scope>
    <source>
        <strain evidence="3 4">DSM 10502</strain>
    </source>
</reference>
<accession>A0A1M4XQ70</accession>
<dbReference type="Pfam" id="PF01531">
    <property type="entry name" value="Glyco_transf_11"/>
    <property type="match status" value="1"/>
</dbReference>
<dbReference type="AlphaFoldDB" id="A0A1M4XQ70"/>
<sequence>MVIVRISPGLANSIYEFAAGYALSRKLKQGLVLDISECVVSSASSRGYSLDYFNIPDVKKLVYGLQDIRHIGHEDVYGIPEYIRGKNRILVENENEYDEAVLYKSIFDVSDNDCSADIYMCGYFFPKDKYYEDYWEDIRSFFTVREKSEELKQFENLIEGKVSVGIHIRRGDMLFAGWATSMQDDYYIAAMEAFREKFGECIFCVFSDDIDYAKKIIGKDKTVYYVHYVGYNDAALDEFVSLSMCTHRILSNSSTFSRLADELNGGKNRKCFWQGDVSQSSSLIKSFCRNIRFVKNLIKQTITNRDFKCEDLCIGDEINWSEKDIRLGQKLIKKYRQVYKADNIDNIVDYDNLKNEVLSVAVDESNCNDTNSKIARLSLNVYNSEFDTEQEFFLQKFYCYYFMKKFDNALQLAFAIYASQRGNKCFMHRYIDILLQLGYLEEAMLEASGCKDLEMLDRILKNDRNMLWLKNALSSRKKHFILVPYAQINSSDRMLAFEEIGMVLAHLGHNVTFLAEPANEISYKQFIDDRQLKNRQGVKLICEVVPYGEAVANGVEKLYSSFSEDEIVVISRKKEVFADKDFFDSDNLKYIYWDYSFQADSERLLALENLSMEEEMRLIDSADYVMTTKANTDSKFIVCDEHEQSSYGVIARRWDFGMEHRFNKNYIYAIAKMMDRIK</sequence>
<dbReference type="PANTHER" id="PTHR11927">
    <property type="entry name" value="GALACTOSIDE 2-L-FUCOSYLTRANSFERASE"/>
    <property type="match status" value="1"/>
</dbReference>
<evidence type="ECO:0000256" key="2">
    <source>
        <dbReference type="ARBA" id="ARBA00022679"/>
    </source>
</evidence>
<dbReference type="GO" id="GO:0016020">
    <property type="term" value="C:membrane"/>
    <property type="evidence" value="ECO:0007669"/>
    <property type="project" value="InterPro"/>
</dbReference>
<dbReference type="RefSeq" id="WP_072935659.1">
    <property type="nucleotide sequence ID" value="NZ_FQUG01000005.1"/>
</dbReference>
<proteinExistence type="predicted"/>
<dbReference type="Proteomes" id="UP000184404">
    <property type="component" value="Unassembled WGS sequence"/>
</dbReference>
<organism evidence="3 4">
    <name type="scientific">Schwartzia succinivorans DSM 10502</name>
    <dbReference type="NCBI Taxonomy" id="1123243"/>
    <lineage>
        <taxon>Bacteria</taxon>
        <taxon>Bacillati</taxon>
        <taxon>Bacillota</taxon>
        <taxon>Negativicutes</taxon>
        <taxon>Selenomonadales</taxon>
        <taxon>Selenomonadaceae</taxon>
        <taxon>Schwartzia</taxon>
    </lineage>
</organism>
<evidence type="ECO:0000313" key="3">
    <source>
        <dbReference type="EMBL" id="SHE95744.1"/>
    </source>
</evidence>
<name>A0A1M4XQ70_9FIRM</name>
<protein>
    <submittedName>
        <fullName evidence="3">Glycosyl transferase family 11</fullName>
    </submittedName>
</protein>
<dbReference type="EMBL" id="FQUG01000005">
    <property type="protein sequence ID" value="SHE95744.1"/>
    <property type="molecule type" value="Genomic_DNA"/>
</dbReference>
<keyword evidence="4" id="KW-1185">Reference proteome</keyword>
<dbReference type="OrthoDB" id="9794601at2"/>
<dbReference type="Gene3D" id="3.40.50.11350">
    <property type="match status" value="1"/>
</dbReference>
<evidence type="ECO:0000256" key="1">
    <source>
        <dbReference type="ARBA" id="ARBA00022676"/>
    </source>
</evidence>
<dbReference type="GO" id="GO:0005975">
    <property type="term" value="P:carbohydrate metabolic process"/>
    <property type="evidence" value="ECO:0007669"/>
    <property type="project" value="InterPro"/>
</dbReference>
<dbReference type="GO" id="GO:0008107">
    <property type="term" value="F:galactoside 2-alpha-L-fucosyltransferase activity"/>
    <property type="evidence" value="ECO:0007669"/>
    <property type="project" value="InterPro"/>
</dbReference>
<dbReference type="CDD" id="cd11301">
    <property type="entry name" value="Fut1_Fut2_like"/>
    <property type="match status" value="1"/>
</dbReference>
<keyword evidence="2 3" id="KW-0808">Transferase</keyword>
<dbReference type="STRING" id="1123243.SAMN02745190_01569"/>
<evidence type="ECO:0000313" key="4">
    <source>
        <dbReference type="Proteomes" id="UP000184404"/>
    </source>
</evidence>
<dbReference type="InterPro" id="IPR002516">
    <property type="entry name" value="Glyco_trans_11"/>
</dbReference>